<feature type="domain" description="CsbD-like" evidence="3">
    <location>
        <begin position="6"/>
        <end position="57"/>
    </location>
</feature>
<dbReference type="AlphaFoldDB" id="A0A316GLA7"/>
<evidence type="ECO:0000259" key="3">
    <source>
        <dbReference type="Pfam" id="PF05532"/>
    </source>
</evidence>
<evidence type="ECO:0000256" key="1">
    <source>
        <dbReference type="ARBA" id="ARBA00009129"/>
    </source>
</evidence>
<feature type="region of interest" description="Disordered" evidence="2">
    <location>
        <begin position="1"/>
        <end position="59"/>
    </location>
</feature>
<dbReference type="RefSeq" id="WP_342767618.1">
    <property type="nucleotide sequence ID" value="NZ_QGGW01000002.1"/>
</dbReference>
<reference evidence="4 5" key="1">
    <citation type="submission" date="2018-05" db="EMBL/GenBank/DDBJ databases">
        <title>Genomic Encyclopedia of Type Strains, Phase IV (KMG-IV): sequencing the most valuable type-strain genomes for metagenomic binning, comparative biology and taxonomic classification.</title>
        <authorList>
            <person name="Goeker M."/>
        </authorList>
    </citation>
    <scope>NUCLEOTIDE SEQUENCE [LARGE SCALE GENOMIC DNA]</scope>
    <source>
        <strain evidence="4 5">DSM 16097</strain>
    </source>
</reference>
<dbReference type="EMBL" id="QGGW01000002">
    <property type="protein sequence ID" value="PWK61467.1"/>
    <property type="molecule type" value="Genomic_DNA"/>
</dbReference>
<proteinExistence type="inferred from homology"/>
<comment type="similarity">
    <text evidence="1">Belongs to the UPF0337 (CsbD) family.</text>
</comment>
<dbReference type="InterPro" id="IPR008462">
    <property type="entry name" value="CsbD"/>
</dbReference>
<evidence type="ECO:0000256" key="2">
    <source>
        <dbReference type="SAM" id="MobiDB-lite"/>
    </source>
</evidence>
<gene>
    <name evidence="4" type="ORF">C7455_102156</name>
</gene>
<evidence type="ECO:0000313" key="5">
    <source>
        <dbReference type="Proteomes" id="UP000245708"/>
    </source>
</evidence>
<dbReference type="PANTHER" id="PTHR34977">
    <property type="entry name" value="UPF0337 PROTEIN YJBJ"/>
    <property type="match status" value="1"/>
</dbReference>
<dbReference type="InterPro" id="IPR050423">
    <property type="entry name" value="UPF0337_stress_rsp"/>
</dbReference>
<dbReference type="PANTHER" id="PTHR34977:SF1">
    <property type="entry name" value="UPF0337 PROTEIN YJBJ"/>
    <property type="match status" value="1"/>
</dbReference>
<dbReference type="Proteomes" id="UP000245708">
    <property type="component" value="Unassembled WGS sequence"/>
</dbReference>
<keyword evidence="5" id="KW-1185">Reference proteome</keyword>
<dbReference type="InterPro" id="IPR036629">
    <property type="entry name" value="YjbJ_sf"/>
</dbReference>
<name>A0A316GLA7_9RHOB</name>
<comment type="caution">
    <text evidence="4">The sequence shown here is derived from an EMBL/GenBank/DDBJ whole genome shotgun (WGS) entry which is preliminary data.</text>
</comment>
<feature type="compositionally biased region" description="Basic and acidic residues" evidence="2">
    <location>
        <begin position="1"/>
        <end position="10"/>
    </location>
</feature>
<evidence type="ECO:0000313" key="4">
    <source>
        <dbReference type="EMBL" id="PWK61467.1"/>
    </source>
</evidence>
<dbReference type="SUPFAM" id="SSF69047">
    <property type="entry name" value="Hypothetical protein YjbJ"/>
    <property type="match status" value="1"/>
</dbReference>
<protein>
    <submittedName>
        <fullName evidence="4">CsbD-like protein</fullName>
    </submittedName>
</protein>
<sequence>MSIDKDRVEGSTKNISGKAKEAFGKATGDQKTKTEGKADQVKGKAQNAYGSAKDKAKGK</sequence>
<feature type="compositionally biased region" description="Basic and acidic residues" evidence="2">
    <location>
        <begin position="18"/>
        <end position="42"/>
    </location>
</feature>
<dbReference type="Gene3D" id="1.10.1470.10">
    <property type="entry name" value="YjbJ"/>
    <property type="match status" value="1"/>
</dbReference>
<accession>A0A316GLA7</accession>
<organism evidence="4 5">
    <name type="scientific">Roseicyclus mahoneyensis</name>
    <dbReference type="NCBI Taxonomy" id="164332"/>
    <lineage>
        <taxon>Bacteria</taxon>
        <taxon>Pseudomonadati</taxon>
        <taxon>Pseudomonadota</taxon>
        <taxon>Alphaproteobacteria</taxon>
        <taxon>Rhodobacterales</taxon>
        <taxon>Roseobacteraceae</taxon>
        <taxon>Roseicyclus</taxon>
    </lineage>
</organism>
<dbReference type="Pfam" id="PF05532">
    <property type="entry name" value="CsbD"/>
    <property type="match status" value="1"/>
</dbReference>